<dbReference type="RefSeq" id="WP_012926480.1">
    <property type="nucleotide sequence ID" value="NC_013730.1"/>
</dbReference>
<dbReference type="STRING" id="504472.Slin_1885"/>
<protein>
    <recommendedName>
        <fullName evidence="3">DUF4270 domain-containing protein</fullName>
    </recommendedName>
</protein>
<accession>D2QBQ1</accession>
<dbReference type="EMBL" id="CP001769">
    <property type="protein sequence ID" value="ADB37930.1"/>
    <property type="molecule type" value="Genomic_DNA"/>
</dbReference>
<organism evidence="1 2">
    <name type="scientific">Spirosoma linguale (strain ATCC 33905 / DSM 74 / LMG 10896 / Claus 1)</name>
    <dbReference type="NCBI Taxonomy" id="504472"/>
    <lineage>
        <taxon>Bacteria</taxon>
        <taxon>Pseudomonadati</taxon>
        <taxon>Bacteroidota</taxon>
        <taxon>Cytophagia</taxon>
        <taxon>Cytophagales</taxon>
        <taxon>Cytophagaceae</taxon>
        <taxon>Spirosoma</taxon>
    </lineage>
</organism>
<dbReference type="Proteomes" id="UP000002028">
    <property type="component" value="Chromosome"/>
</dbReference>
<dbReference type="eggNOG" id="ENOG502Z90P">
    <property type="taxonomic scope" value="Bacteria"/>
</dbReference>
<proteinExistence type="predicted"/>
<evidence type="ECO:0008006" key="3">
    <source>
        <dbReference type="Google" id="ProtNLM"/>
    </source>
</evidence>
<evidence type="ECO:0000313" key="1">
    <source>
        <dbReference type="EMBL" id="ADB37930.1"/>
    </source>
</evidence>
<dbReference type="KEGG" id="sli:Slin_1885"/>
<name>D2QBQ1_SPILD</name>
<dbReference type="Pfam" id="PF14092">
    <property type="entry name" value="DUF4270"/>
    <property type="match status" value="1"/>
</dbReference>
<reference evidence="1 2" key="1">
    <citation type="journal article" date="2010" name="Stand. Genomic Sci.">
        <title>Complete genome sequence of Spirosoma linguale type strain (1).</title>
        <authorList>
            <person name="Lail K."/>
            <person name="Sikorski J."/>
            <person name="Saunders E."/>
            <person name="Lapidus A."/>
            <person name="Glavina Del Rio T."/>
            <person name="Copeland A."/>
            <person name="Tice H."/>
            <person name="Cheng J.-F."/>
            <person name="Lucas S."/>
            <person name="Nolan M."/>
            <person name="Bruce D."/>
            <person name="Goodwin L."/>
            <person name="Pitluck S."/>
            <person name="Ivanova N."/>
            <person name="Mavromatis K."/>
            <person name="Ovchinnikova G."/>
            <person name="Pati A."/>
            <person name="Chen A."/>
            <person name="Palaniappan K."/>
            <person name="Land M."/>
            <person name="Hauser L."/>
            <person name="Chang Y.-J."/>
            <person name="Jeffries C.D."/>
            <person name="Chain P."/>
            <person name="Brettin T."/>
            <person name="Detter J.C."/>
            <person name="Schuetze A."/>
            <person name="Rohde M."/>
            <person name="Tindall B.J."/>
            <person name="Goeker M."/>
            <person name="Bristow J."/>
            <person name="Eisen J.A."/>
            <person name="Markowitz V."/>
            <person name="Hugenholtz P."/>
            <person name="Kyrpides N.C."/>
            <person name="Klenk H.-P."/>
            <person name="Chen F."/>
        </authorList>
    </citation>
    <scope>NUCLEOTIDE SEQUENCE [LARGE SCALE GENOMIC DNA]</scope>
    <source>
        <strain evidence="2">ATCC 33905 / DSM 74 / LMG 10896 / Claus 1</strain>
    </source>
</reference>
<evidence type="ECO:0000313" key="2">
    <source>
        <dbReference type="Proteomes" id="UP000002028"/>
    </source>
</evidence>
<sequence length="440" mass="48220">MRILWYAGLLWLAGIVLSGCQSGDLNVGQSVINPQQLQVFSLDSVTVRSSTVMRTDSFLTSGSSEPDIAVGYWKDAQTGQQTVQSFAAIDYPANSLVSQTNFRLDSLVLEFGYSFVYGDTTSTFDMNVSLLNRPMPAQYYYNTSSVGYAAKPIAKRSFVPHPFSGTRRIQVRMPDSLAQNLFDKIISGEISNNINLNDFLPGFAITSSSTANTFIGLSTSSTVSGLRMYYHDTDLNRTAATLLFPVTSLHFTKIINDRSGTPLSALKSRSDIVSSSLTNNTTFVSVGSGLQTRIEFPYLNNFFRPENLADLNRALLVVSSVRLDRRDNYPPLSSLQLYQTNNQNEFIASIPGGVSGGEAASGNYYVDPLAILFTDSYTIDLTYYIGQIIKKKALAQPLLLAAPTPSGGYTIRTLLQRSALGDQLKQNDQLQLKLFVTSGT</sequence>
<dbReference type="HOGENOM" id="CLU_042640_0_0_10"/>
<dbReference type="AlphaFoldDB" id="D2QBQ1"/>
<dbReference type="InterPro" id="IPR025366">
    <property type="entry name" value="DUF4270"/>
</dbReference>
<keyword evidence="2" id="KW-1185">Reference proteome</keyword>
<dbReference type="PROSITE" id="PS51257">
    <property type="entry name" value="PROKAR_LIPOPROTEIN"/>
    <property type="match status" value="1"/>
</dbReference>
<gene>
    <name evidence="1" type="ordered locus">Slin_1885</name>
</gene>